<comment type="caution">
    <text evidence="4">The sequence shown here is derived from an EMBL/GenBank/DDBJ whole genome shotgun (WGS) entry which is preliminary data.</text>
</comment>
<evidence type="ECO:0000313" key="5">
    <source>
        <dbReference type="Proteomes" id="UP000663852"/>
    </source>
</evidence>
<feature type="region of interest" description="Disordered" evidence="1">
    <location>
        <begin position="1355"/>
        <end position="1380"/>
    </location>
</feature>
<organism evidence="4 5">
    <name type="scientific">Adineta ricciae</name>
    <name type="common">Rotifer</name>
    <dbReference type="NCBI Taxonomy" id="249248"/>
    <lineage>
        <taxon>Eukaryota</taxon>
        <taxon>Metazoa</taxon>
        <taxon>Spiralia</taxon>
        <taxon>Gnathifera</taxon>
        <taxon>Rotifera</taxon>
        <taxon>Eurotatoria</taxon>
        <taxon>Bdelloidea</taxon>
        <taxon>Adinetida</taxon>
        <taxon>Adinetidae</taxon>
        <taxon>Adineta</taxon>
    </lineage>
</organism>
<feature type="domain" description="DUF4781" evidence="3">
    <location>
        <begin position="139"/>
        <end position="428"/>
    </location>
</feature>
<sequence>MPPWTPEYVSAPEGNPKGRTYFNWNDERLQKWKDDAIKMQDAHVKDNNHTEWFAYERADGGDLELRIAVTIYGVRTPEKGTKATPSSPFNSYERGERLHVRKLKKKIIEHSNSSEKILMSVIYISTATLMEKDDKVYASEEPVFRINGRKKYIDKNGRTYVDFQDYKENNTLHKVATLGPVNGTYIVAEKNNNGRVPLELGETPSCNLSQRVKAIGDTVVMVGGIVLSVTGVVTFFAPALFSARAMAVIQAGSFFLTGYNVVGAGVGIYDKTLHDESIRTDVLILISAALSNYTGVLRTQAVRYAREGKTYAEVMEKIGAAQRAMFAIANVFTICSSSLALLSSIYDLVTKRERTWLDYYQLSMSLFMLMNVSTKPKTLKAVFESEQMQHLKQMEKSLKSDEAKEEMSKMLESHATSDDKAYVIRNLNKIENPTEFFELIRKTGSQVTCTADGLAVNGKIDISPLAYNDIGKAVFTEKLNQISKSQASALHTSLMDEFADQVPPERRQEFESKLNDIKNLPVEQQQEATRNLVHEFTPENGQAQRNFDESWNKAKSTSQNALNKKIDDMIGDLGQGSGTDEKKTDFKQLGDLAKKQLNGTITADEQNQLQQQLDKCSSHRKEYFFKSSADHRDDASNSANDAAFKKDIDTFTNARNERLCYRVNVEDVKKTLADTFGVANHEDITVKGQRIFANMKTSDYDRLNRVLKTYGDRGPSLLTAAEKLGNDPAFAGQVRTPSDIASITEALDAARGGLKGNVQRKAFVDGVASGSGEHYEKFRNDFNARINAVNALPAETRCQWSSPLSMAYHWWKHEKDFVPGRALTIDEYFGKYATDIFTTENYIGTSHNQTGGLKQSYARSFGQRLHVGFTFGDSVTKNANLTADGLIKELFSSGESDLSSLIESFVVKEFIRQNKNLCRITANNWIASNLQNGSSDFIRRFIAAEQADKLIDIFPPDLQTRLINLKVEDAVGSLLIEFNRLFIRLREKFVPAQSEDKFRSFLVQWFQSGFMPLAAWKVLIEWKQSGLTVLNLKNLKCPPSAENDTNWRQLQRLLNDIKTDNFVEPNKIQTILDIFLAIPELTVKDGAVKLLGRIVYLSEWAKQIEDLMKAHNATQASIFAEDALTIDCDLTNKIWEGKILILHAKVIYIGQNSRIRLSGAGYSPGNTKAASATSTAYRGADGTDGRAGESSGNIAILATKMLNPSKLTIELNGGRGEDGQDGGDGCDGKDGVGVTKSDLDKLVVNYYSLYRDSWSNFANYSPPSNWSRKSDSSSSGEYIYRTYEDENGRTMTYSFAADKGWTYSTYELYFFICGSKGTSGTRGGSNGVGGQGGYNGSCTAQNPETGEEFQINIIRHGNKSGPNGDNGKVGQSGRHGINGNDMGLIDRSAQEASKHYEGSSERKLNWDYFYKAEFKSRLNGYRRYKEKESACFIKFRDGETIDQTQRCAEQAERRETVQSSTSKAVAKQSIVISKVLSEAQTVFGKQNAFLADACETTKHAAIGEDEEEKEEETAENVAEEVVILRQKEETSKLSKYTPDSEKKKRPAYTPETYVDYVKSVGRRTTVNNCAQILFDLFSVEFPPALLETIALNTLFHQMRYRQQMQSSFALVLVATLQSKIANGKSYDEIKEFSSSLSERRKRKFNLSRLRHQLRDISKEVDTVDVHPSMDLMPAANSYFGIKENPLSSTLLPYTDPNNVKIVIKAFFSQYSANEVDIQLLGALNTFVKNVKPNYISSLASFVQDAHFQWTDRDIVQEFLDSLKTWLLEDALLKKQKKEKKDKKHAGESKDETERPESHQDRQKTKLESEFENLVKAVVADLEYWNQIIKPVNQLISNNKEYLARFGTPPNFDKSGLISSAKSFAFGSSNDDKAIEQTQHLIKIYYLAKSLLVYNQKLYIMNAMMLKEQGKYSSDIYFDNSNELEWFLTQQNHYPVPSDSNQCEVYMLEHGLACAPFRYLLSLHLNIKLCSYRQISFQTLENVEILNRQASSCETLWLQNERPPIGIAPDEEFRILVAAQTSIVSKYENLLAAEMQVQVKRDFSTKENMSTFASFFSPPLHGAVIEWIENYINVTQDQSLLHLLYYRLWVDGCHLSLFELQFIFTSVSSLKTLHHCDMKYLLLLVNSVPQSKFVDVLLYIRLEYYFGRRFSVASRIFGGIQLIPNIRFKALLAVKVSEYRSPIDEEDLYKIILMLQHASNGSEQLVKIGLSEWISIAQKQKWSEIGYLLQQYGSVGYYLGVLDNKGFKEEERKLRQIIEKATFIPEKLIALYTQWIVTREIVADYQFFKDLKKRFVRTKDYPGLKDKSTKYQLITTEIEQAKLINWLSTGKISVNHVNYDDLADMSDRKVDALVNRITGLHDTPEEAEKRRKR</sequence>
<reference evidence="4" key="1">
    <citation type="submission" date="2021-02" db="EMBL/GenBank/DDBJ databases">
        <authorList>
            <person name="Nowell W R."/>
        </authorList>
    </citation>
    <scope>NUCLEOTIDE SEQUENCE</scope>
</reference>
<dbReference type="EMBL" id="CAJNOJ010000610">
    <property type="protein sequence ID" value="CAF1496280.1"/>
    <property type="molecule type" value="Genomic_DNA"/>
</dbReference>
<keyword evidence="2" id="KW-1133">Transmembrane helix</keyword>
<feature type="transmembrane region" description="Helical" evidence="2">
    <location>
        <begin position="219"/>
        <end position="241"/>
    </location>
</feature>
<dbReference type="PANTHER" id="PTHR21115:SF0">
    <property type="entry name" value="GH06117P-RELATED"/>
    <property type="match status" value="1"/>
</dbReference>
<gene>
    <name evidence="4" type="ORF">EDS130_LOCUS42337</name>
</gene>
<feature type="region of interest" description="Disordered" evidence="1">
    <location>
        <begin position="1777"/>
        <end position="1805"/>
    </location>
</feature>
<name>A0A815SZE7_ADIRI</name>
<evidence type="ECO:0000313" key="4">
    <source>
        <dbReference type="EMBL" id="CAF1496280.1"/>
    </source>
</evidence>
<feature type="transmembrane region" description="Helical" evidence="2">
    <location>
        <begin position="324"/>
        <end position="346"/>
    </location>
</feature>
<dbReference type="Pfam" id="PF16013">
    <property type="entry name" value="DUF4781"/>
    <property type="match status" value="1"/>
</dbReference>
<feature type="non-terminal residue" evidence="4">
    <location>
        <position position="2372"/>
    </location>
</feature>
<accession>A0A815SZE7</accession>
<protein>
    <recommendedName>
        <fullName evidence="3">DUF4781 domain-containing protein</fullName>
    </recommendedName>
</protein>
<evidence type="ECO:0000256" key="1">
    <source>
        <dbReference type="SAM" id="MobiDB-lite"/>
    </source>
</evidence>
<proteinExistence type="predicted"/>
<feature type="compositionally biased region" description="Gly residues" evidence="1">
    <location>
        <begin position="1322"/>
        <end position="1335"/>
    </location>
</feature>
<keyword evidence="2" id="KW-0472">Membrane</keyword>
<dbReference type="PANTHER" id="PTHR21115">
    <property type="entry name" value="GH06117P-RELATED"/>
    <property type="match status" value="1"/>
</dbReference>
<keyword evidence="2" id="KW-0812">Transmembrane</keyword>
<dbReference type="Proteomes" id="UP000663852">
    <property type="component" value="Unassembled WGS sequence"/>
</dbReference>
<feature type="transmembrane region" description="Helical" evidence="2">
    <location>
        <begin position="247"/>
        <end position="269"/>
    </location>
</feature>
<dbReference type="OrthoDB" id="6512497at2759"/>
<evidence type="ECO:0000259" key="3">
    <source>
        <dbReference type="Pfam" id="PF16013"/>
    </source>
</evidence>
<feature type="region of interest" description="Disordered" evidence="1">
    <location>
        <begin position="1322"/>
        <end position="1342"/>
    </location>
</feature>
<dbReference type="InterPro" id="IPR031962">
    <property type="entry name" value="DUF4781"/>
</dbReference>
<feature type="compositionally biased region" description="Basic and acidic residues" evidence="1">
    <location>
        <begin position="1784"/>
        <end position="1805"/>
    </location>
</feature>
<evidence type="ECO:0000256" key="2">
    <source>
        <dbReference type="SAM" id="Phobius"/>
    </source>
</evidence>